<dbReference type="VEuPathDB" id="FungiDB:ASPGLDRAFT_949795"/>
<accession>A0A1L9V6T7</accession>
<keyword evidence="2" id="KW-1185">Reference proteome</keyword>
<gene>
    <name evidence="1" type="ORF">ASPGLDRAFT_949795</name>
</gene>
<evidence type="ECO:0000313" key="2">
    <source>
        <dbReference type="Proteomes" id="UP000184300"/>
    </source>
</evidence>
<name>A0A1L9V6T7_ASPGL</name>
<evidence type="ECO:0000313" key="1">
    <source>
        <dbReference type="EMBL" id="OJJ79628.1"/>
    </source>
</evidence>
<protein>
    <submittedName>
        <fullName evidence="1">Uncharacterized protein</fullName>
    </submittedName>
</protein>
<dbReference type="RefSeq" id="XP_022396326.1">
    <property type="nucleotide sequence ID" value="XM_022550567.1"/>
</dbReference>
<organism evidence="1 2">
    <name type="scientific">Aspergillus glaucus CBS 516.65</name>
    <dbReference type="NCBI Taxonomy" id="1160497"/>
    <lineage>
        <taxon>Eukaryota</taxon>
        <taxon>Fungi</taxon>
        <taxon>Dikarya</taxon>
        <taxon>Ascomycota</taxon>
        <taxon>Pezizomycotina</taxon>
        <taxon>Eurotiomycetes</taxon>
        <taxon>Eurotiomycetidae</taxon>
        <taxon>Eurotiales</taxon>
        <taxon>Aspergillaceae</taxon>
        <taxon>Aspergillus</taxon>
        <taxon>Aspergillus subgen. Aspergillus</taxon>
    </lineage>
</organism>
<reference evidence="2" key="1">
    <citation type="journal article" date="2017" name="Genome Biol.">
        <title>Comparative genomics reveals high biological diversity and specific adaptations in the industrially and medically important fungal genus Aspergillus.</title>
        <authorList>
            <person name="de Vries R.P."/>
            <person name="Riley R."/>
            <person name="Wiebenga A."/>
            <person name="Aguilar-Osorio G."/>
            <person name="Amillis S."/>
            <person name="Uchima C.A."/>
            <person name="Anderluh G."/>
            <person name="Asadollahi M."/>
            <person name="Askin M."/>
            <person name="Barry K."/>
            <person name="Battaglia E."/>
            <person name="Bayram O."/>
            <person name="Benocci T."/>
            <person name="Braus-Stromeyer S.A."/>
            <person name="Caldana C."/>
            <person name="Canovas D."/>
            <person name="Cerqueira G.C."/>
            <person name="Chen F."/>
            <person name="Chen W."/>
            <person name="Choi C."/>
            <person name="Clum A."/>
            <person name="Dos Santos R.A."/>
            <person name="Damasio A.R."/>
            <person name="Diallinas G."/>
            <person name="Emri T."/>
            <person name="Fekete E."/>
            <person name="Flipphi M."/>
            <person name="Freyberg S."/>
            <person name="Gallo A."/>
            <person name="Gournas C."/>
            <person name="Habgood R."/>
            <person name="Hainaut M."/>
            <person name="Harispe M.L."/>
            <person name="Henrissat B."/>
            <person name="Hilden K.S."/>
            <person name="Hope R."/>
            <person name="Hossain A."/>
            <person name="Karabika E."/>
            <person name="Karaffa L."/>
            <person name="Karanyi Z."/>
            <person name="Krasevec N."/>
            <person name="Kuo A."/>
            <person name="Kusch H."/>
            <person name="LaButti K."/>
            <person name="Lagendijk E.L."/>
            <person name="Lapidus A."/>
            <person name="Levasseur A."/>
            <person name="Lindquist E."/>
            <person name="Lipzen A."/>
            <person name="Logrieco A.F."/>
            <person name="MacCabe A."/>
            <person name="Maekelae M.R."/>
            <person name="Malavazi I."/>
            <person name="Melin P."/>
            <person name="Meyer V."/>
            <person name="Mielnichuk N."/>
            <person name="Miskei M."/>
            <person name="Molnar A.P."/>
            <person name="Mule G."/>
            <person name="Ngan C.Y."/>
            <person name="Orejas M."/>
            <person name="Orosz E."/>
            <person name="Ouedraogo J.P."/>
            <person name="Overkamp K.M."/>
            <person name="Park H.-S."/>
            <person name="Perrone G."/>
            <person name="Piumi F."/>
            <person name="Punt P.J."/>
            <person name="Ram A.F."/>
            <person name="Ramon A."/>
            <person name="Rauscher S."/>
            <person name="Record E."/>
            <person name="Riano-Pachon D.M."/>
            <person name="Robert V."/>
            <person name="Roehrig J."/>
            <person name="Ruller R."/>
            <person name="Salamov A."/>
            <person name="Salih N.S."/>
            <person name="Samson R.A."/>
            <person name="Sandor E."/>
            <person name="Sanguinetti M."/>
            <person name="Schuetze T."/>
            <person name="Sepcic K."/>
            <person name="Shelest E."/>
            <person name="Sherlock G."/>
            <person name="Sophianopoulou V."/>
            <person name="Squina F.M."/>
            <person name="Sun H."/>
            <person name="Susca A."/>
            <person name="Todd R.B."/>
            <person name="Tsang A."/>
            <person name="Unkles S.E."/>
            <person name="van de Wiele N."/>
            <person name="van Rossen-Uffink D."/>
            <person name="Oliveira J.V."/>
            <person name="Vesth T.C."/>
            <person name="Visser J."/>
            <person name="Yu J.-H."/>
            <person name="Zhou M."/>
            <person name="Andersen M.R."/>
            <person name="Archer D.B."/>
            <person name="Baker S.E."/>
            <person name="Benoit I."/>
            <person name="Brakhage A.A."/>
            <person name="Braus G.H."/>
            <person name="Fischer R."/>
            <person name="Frisvad J.C."/>
            <person name="Goldman G.H."/>
            <person name="Houbraken J."/>
            <person name="Oakley B."/>
            <person name="Pocsi I."/>
            <person name="Scazzocchio C."/>
            <person name="Seiboth B."/>
            <person name="vanKuyk P.A."/>
            <person name="Wortman J."/>
            <person name="Dyer P.S."/>
            <person name="Grigoriev I.V."/>
        </authorList>
    </citation>
    <scope>NUCLEOTIDE SEQUENCE [LARGE SCALE GENOMIC DNA]</scope>
    <source>
        <strain evidence="2">CBS 516.65</strain>
    </source>
</reference>
<proteinExistence type="predicted"/>
<dbReference type="Proteomes" id="UP000184300">
    <property type="component" value="Unassembled WGS sequence"/>
</dbReference>
<dbReference type="GeneID" id="34466827"/>
<dbReference type="AlphaFoldDB" id="A0A1L9V6T7"/>
<dbReference type="EMBL" id="KV878916">
    <property type="protein sequence ID" value="OJJ79628.1"/>
    <property type="molecule type" value="Genomic_DNA"/>
</dbReference>
<sequence length="84" mass="9207">MRGQQRAALLPGHHMVRCWPVLENVTSVAIGLLTLTLSFVMDGTLSLGRTCANCYFNGGRVDCTLRKEKGLSRVKQAKTCPKSN</sequence>